<dbReference type="InterPro" id="IPR017721">
    <property type="entry name" value="IorA"/>
</dbReference>
<dbReference type="AlphaFoldDB" id="S7UJQ1"/>
<dbReference type="PANTHER" id="PTHR43710">
    <property type="entry name" value="2-HYDROXYACYL-COA LYASE"/>
    <property type="match status" value="1"/>
</dbReference>
<dbReference type="InterPro" id="IPR009014">
    <property type="entry name" value="Transketo_C/PFOR_II"/>
</dbReference>
<name>S7UJQ1_9BACT</name>
<evidence type="ECO:0000256" key="14">
    <source>
        <dbReference type="PIRNR" id="PIRNR006439"/>
    </source>
</evidence>
<evidence type="ECO:0000256" key="3">
    <source>
        <dbReference type="ARBA" id="ARBA00012812"/>
    </source>
</evidence>
<dbReference type="EC" id="1.2.7.8" evidence="3 14"/>
<evidence type="ECO:0000256" key="4">
    <source>
        <dbReference type="ARBA" id="ARBA00017710"/>
    </source>
</evidence>
<dbReference type="Proteomes" id="UP000014975">
    <property type="component" value="Unassembled WGS sequence"/>
</dbReference>
<keyword evidence="7 14" id="KW-0479">Metal-binding</keyword>
<keyword evidence="18" id="KW-1185">Reference proteome</keyword>
<evidence type="ECO:0000256" key="2">
    <source>
        <dbReference type="ARBA" id="ARBA00011238"/>
    </source>
</evidence>
<dbReference type="CDD" id="cd02008">
    <property type="entry name" value="TPP_IOR_alpha"/>
    <property type="match status" value="1"/>
</dbReference>
<evidence type="ECO:0000256" key="9">
    <source>
        <dbReference type="ARBA" id="ARBA00023002"/>
    </source>
</evidence>
<dbReference type="InterPro" id="IPR045025">
    <property type="entry name" value="HACL1-like"/>
</dbReference>
<dbReference type="SUPFAM" id="SSF52922">
    <property type="entry name" value="TK C-terminal domain-like"/>
    <property type="match status" value="1"/>
</dbReference>
<evidence type="ECO:0000256" key="11">
    <source>
        <dbReference type="ARBA" id="ARBA00023014"/>
    </source>
</evidence>
<dbReference type="RefSeq" id="WP_020886885.1">
    <property type="nucleotide sequence ID" value="NZ_ATHI01000020.1"/>
</dbReference>
<evidence type="ECO:0000313" key="18">
    <source>
        <dbReference type="Proteomes" id="UP000014975"/>
    </source>
</evidence>
<dbReference type="Pfam" id="PF01855">
    <property type="entry name" value="POR_N"/>
    <property type="match status" value="1"/>
</dbReference>
<evidence type="ECO:0000256" key="5">
    <source>
        <dbReference type="ARBA" id="ARBA00022448"/>
    </source>
</evidence>
<dbReference type="eggNOG" id="COG4231">
    <property type="taxonomic scope" value="Bacteria"/>
</dbReference>
<evidence type="ECO:0000259" key="15">
    <source>
        <dbReference type="Pfam" id="PF01855"/>
    </source>
</evidence>
<dbReference type="InterPro" id="IPR029061">
    <property type="entry name" value="THDP-binding"/>
</dbReference>
<evidence type="ECO:0000256" key="1">
    <source>
        <dbReference type="ARBA" id="ARBA00002995"/>
    </source>
</evidence>
<dbReference type="STRING" id="1121439.dsat_2920"/>
<keyword evidence="8 14" id="KW-0249">Electron transport</keyword>
<reference evidence="17 18" key="1">
    <citation type="journal article" date="2013" name="Genome Announc.">
        <title>Draft genome sequences for three mercury-methylating, sulfate-reducing bacteria.</title>
        <authorList>
            <person name="Brown S.D."/>
            <person name="Hurt R.A.Jr."/>
            <person name="Gilmour C.C."/>
            <person name="Elias D.A."/>
        </authorList>
    </citation>
    <scope>NUCLEOTIDE SEQUENCE [LARGE SCALE GENOMIC DNA]</scope>
    <source>
        <strain evidence="17 18">DSM 16529</strain>
    </source>
</reference>
<comment type="cofactor">
    <cofactor evidence="14">
        <name>[4Fe-4S] cluster</name>
        <dbReference type="ChEBI" id="CHEBI:49883"/>
    </cofactor>
    <text evidence="14">Binds 2 [4Fe-4S] clusters. In this family the first cluster has a non-standard and varying [4Fe-4S] binding motif CX(2)CX(2)CX(4-5)CP.</text>
</comment>
<sequence length="615" mass="65372">MAHPLLAGKPGDIQLLLGNEAIVRGAIEAGIEVVTCYPGTPSSEVPDTFFRLSPEGSYFFEYSTNEKVALEVGGGAALGGALTLTTMKHVGVNVAADPMMTLAYIGVPGGLVLLSADDPGCHSSQNEQDNRIFARLAGYPVFEPCTAQEAKDMTREALLLSRKWQQPVMLRTTTRLNHLRGPVELAKPRVPASAGEPEKNPRRFVPIPAVARVRHAELLKKLEEIRAEMAASSFNECSGQGDFGVVATGICRAYLKDALDELDLHGKVKALTLGVTNPLPETLCADLLSSVKRVLVLEEGEPVIENELRALAQKQGIAVEILGKGFAGLTRLGEYETRMTKIALSQALGLPSAATPACAAPASLPQRPPNLCAGCPHRAAYYVVRQVYGDSAFYSSDIGCYTLGILPPLAMADFLLDMGSSVSTGCGFAKASGKPVVAFIGDSTFFHSGITGVINAVFNNHDLLLVVLDNHTTAMTGGQPHPGVEVTAQGHNAAQVSIEGVLAACGVREVRTVNPMNLKATREAVEELKNMTGVRALIAREPCIIHARRILGKKPVQAAYVPEVTDSVRNCLETLACPSFKVVEGGVIVDETTCTGCMVCLQVSKDIKARKRGAK</sequence>
<comment type="caution">
    <text evidence="17">The sequence shown here is derived from an EMBL/GenBank/DDBJ whole genome shotgun (WGS) entry which is preliminary data.</text>
</comment>
<dbReference type="GO" id="GO:0051539">
    <property type="term" value="F:4 iron, 4 sulfur cluster binding"/>
    <property type="evidence" value="ECO:0007669"/>
    <property type="project" value="UniProtKB-UniRule"/>
</dbReference>
<keyword evidence="10 14" id="KW-0408">Iron</keyword>
<dbReference type="PANTHER" id="PTHR43710:SF7">
    <property type="entry name" value="INDOLEPYRUVATE OXIDOREDUCTASE SUBUNIT IORA"/>
    <property type="match status" value="1"/>
</dbReference>
<dbReference type="InterPro" id="IPR002880">
    <property type="entry name" value="Pyrv_Fd/Flavodoxin_OxRdtase_N"/>
</dbReference>
<dbReference type="OrthoDB" id="9804603at2"/>
<dbReference type="FunFam" id="3.40.50.970:FF:000039">
    <property type="entry name" value="Indolepyruvate oxidoreductase subunit IorA"/>
    <property type="match status" value="1"/>
</dbReference>
<dbReference type="Pfam" id="PF02775">
    <property type="entry name" value="TPP_enzyme_C"/>
    <property type="match status" value="1"/>
</dbReference>
<feature type="domain" description="Thiamine pyrophosphate enzyme TPP-binding" evidence="16">
    <location>
        <begin position="397"/>
        <end position="533"/>
    </location>
</feature>
<keyword evidence="17" id="KW-0670">Pyruvate</keyword>
<keyword evidence="9 14" id="KW-0560">Oxidoreductase</keyword>
<proteinExistence type="predicted"/>
<dbReference type="GO" id="GO:0043805">
    <property type="term" value="F:indolepyruvate ferredoxin oxidoreductase activity"/>
    <property type="evidence" value="ECO:0007669"/>
    <property type="project" value="UniProtKB-UniRule"/>
</dbReference>
<evidence type="ECO:0000313" key="17">
    <source>
        <dbReference type="EMBL" id="EPR34039.1"/>
    </source>
</evidence>
<dbReference type="PIRSF" id="PIRSF006439">
    <property type="entry name" value="Indolepyruvate_ferr_oxidored"/>
    <property type="match status" value="1"/>
</dbReference>
<protein>
    <recommendedName>
        <fullName evidence="4 14">Indolepyruvate oxidoreductase subunit IorA</fullName>
        <shortName evidence="14">IOR</shortName>
        <ecNumber evidence="3 14">1.2.7.8</ecNumber>
    </recommendedName>
    <alternativeName>
        <fullName evidence="12 14">Indolepyruvate ferredoxin oxidoreductase subunit alpha</fullName>
    </alternativeName>
</protein>
<dbReference type="PATRIC" id="fig|1121439.3.peg.1441"/>
<evidence type="ECO:0000256" key="6">
    <source>
        <dbReference type="ARBA" id="ARBA00022485"/>
    </source>
</evidence>
<organism evidence="17 18">
    <name type="scientific">Alkalidesulfovibrio alkalitolerans DSM 16529</name>
    <dbReference type="NCBI Taxonomy" id="1121439"/>
    <lineage>
        <taxon>Bacteria</taxon>
        <taxon>Pseudomonadati</taxon>
        <taxon>Thermodesulfobacteriota</taxon>
        <taxon>Desulfovibrionia</taxon>
        <taxon>Desulfovibrionales</taxon>
        <taxon>Desulfovibrionaceae</taxon>
        <taxon>Alkalidesulfovibrio</taxon>
    </lineage>
</organism>
<keyword evidence="5 14" id="KW-0813">Transport</keyword>
<comment type="catalytic activity">
    <reaction evidence="13 14">
        <text>indole-3-pyruvate + 2 oxidized [2Fe-2S]-[ferredoxin] + CoA = (indol-3-yl)acetyl-CoA + 2 reduced [2Fe-2S]-[ferredoxin] + CO2 + H(+)</text>
        <dbReference type="Rhea" id="RHEA:12645"/>
        <dbReference type="Rhea" id="RHEA-COMP:10000"/>
        <dbReference type="Rhea" id="RHEA-COMP:10001"/>
        <dbReference type="ChEBI" id="CHEBI:15378"/>
        <dbReference type="ChEBI" id="CHEBI:16526"/>
        <dbReference type="ChEBI" id="CHEBI:17640"/>
        <dbReference type="ChEBI" id="CHEBI:33737"/>
        <dbReference type="ChEBI" id="CHEBI:33738"/>
        <dbReference type="ChEBI" id="CHEBI:57271"/>
        <dbReference type="ChEBI" id="CHEBI:57287"/>
        <dbReference type="EC" id="1.2.7.8"/>
    </reaction>
</comment>
<feature type="domain" description="Pyruvate flavodoxin/ferredoxin oxidoreductase pyrimidine binding" evidence="15">
    <location>
        <begin position="25"/>
        <end position="198"/>
    </location>
</feature>
<keyword evidence="11 14" id="KW-0411">Iron-sulfur</keyword>
<dbReference type="GO" id="GO:0044281">
    <property type="term" value="P:small molecule metabolic process"/>
    <property type="evidence" value="ECO:0007669"/>
    <property type="project" value="UniProtKB-ARBA"/>
</dbReference>
<keyword evidence="6 14" id="KW-0004">4Fe-4S</keyword>
<dbReference type="SUPFAM" id="SSF52518">
    <property type="entry name" value="Thiamin diphosphate-binding fold (THDP-binding)"/>
    <property type="match status" value="2"/>
</dbReference>
<dbReference type="Gene3D" id="3.40.50.970">
    <property type="match status" value="2"/>
</dbReference>
<evidence type="ECO:0000259" key="16">
    <source>
        <dbReference type="Pfam" id="PF02775"/>
    </source>
</evidence>
<dbReference type="InterPro" id="IPR011766">
    <property type="entry name" value="TPP_enzyme_TPP-bd"/>
</dbReference>
<evidence type="ECO:0000256" key="13">
    <source>
        <dbReference type="ARBA" id="ARBA00048332"/>
    </source>
</evidence>
<evidence type="ECO:0000256" key="10">
    <source>
        <dbReference type="ARBA" id="ARBA00023004"/>
    </source>
</evidence>
<dbReference type="GO" id="GO:0046872">
    <property type="term" value="F:metal ion binding"/>
    <property type="evidence" value="ECO:0007669"/>
    <property type="project" value="UniProtKB-UniRule"/>
</dbReference>
<accession>S7UJQ1</accession>
<comment type="subunit">
    <text evidence="2">Heterodimer of the IorA and IorB subunits.</text>
</comment>
<gene>
    <name evidence="17" type="ORF">dsat_2920</name>
</gene>
<dbReference type="EMBL" id="ATHI01000020">
    <property type="protein sequence ID" value="EPR34039.1"/>
    <property type="molecule type" value="Genomic_DNA"/>
</dbReference>
<evidence type="ECO:0000256" key="7">
    <source>
        <dbReference type="ARBA" id="ARBA00022723"/>
    </source>
</evidence>
<comment type="function">
    <text evidence="1 14">Catalyzes the ferredoxin-dependent oxidative decarboxylation of arylpyruvates.</text>
</comment>
<dbReference type="GO" id="GO:0030976">
    <property type="term" value="F:thiamine pyrophosphate binding"/>
    <property type="evidence" value="ECO:0007669"/>
    <property type="project" value="InterPro"/>
</dbReference>
<evidence type="ECO:0000256" key="12">
    <source>
        <dbReference type="ARBA" id="ARBA00030514"/>
    </source>
</evidence>
<evidence type="ECO:0000256" key="8">
    <source>
        <dbReference type="ARBA" id="ARBA00022982"/>
    </source>
</evidence>
<dbReference type="CDD" id="cd07034">
    <property type="entry name" value="TPP_PYR_PFOR_IOR-alpha_like"/>
    <property type="match status" value="1"/>
</dbReference>
<dbReference type="NCBIfam" id="TIGR03336">
    <property type="entry name" value="IOR_alpha"/>
    <property type="match status" value="1"/>
</dbReference>